<accession>A0A6V7RTT9</accession>
<dbReference type="AlphaFoldDB" id="A0A6V7RTT9"/>
<dbReference type="EMBL" id="LR865363">
    <property type="protein sequence ID" value="CAD2084016.1"/>
    <property type="molecule type" value="Genomic_DNA"/>
</dbReference>
<evidence type="ECO:0000313" key="2">
    <source>
        <dbReference type="EMBL" id="CAD2084016.1"/>
    </source>
</evidence>
<keyword evidence="1" id="KW-0812">Transmembrane</keyword>
<feature type="transmembrane region" description="Helical" evidence="1">
    <location>
        <begin position="14"/>
        <end position="31"/>
    </location>
</feature>
<keyword evidence="1" id="KW-1133">Transmembrane helix</keyword>
<keyword evidence="1" id="KW-0472">Membrane</keyword>
<reference evidence="2 3" key="1">
    <citation type="submission" date="2020-08" db="EMBL/GenBank/DDBJ databases">
        <authorList>
            <person name="Ramaprasad A."/>
        </authorList>
    </citation>
    <scope>NUCLEOTIDE SEQUENCE [LARGE SCALE GENOMIC DNA]</scope>
</reference>
<evidence type="ECO:0000313" key="3">
    <source>
        <dbReference type="Proteomes" id="UP000515308"/>
    </source>
</evidence>
<protein>
    <submittedName>
        <fullName evidence="2">Uncharacterized protein</fullName>
    </submittedName>
</protein>
<name>A0A6V7RTT9_PLAVN</name>
<dbReference type="Proteomes" id="UP000515308">
    <property type="component" value="Chromosome PVLDE_01"/>
</dbReference>
<dbReference type="VEuPathDB" id="PlasmoDB:PVLDE_0101490"/>
<sequence length="730" mass="86407">MVNSDIIEIFLKDFFSLLLFFLIYIFFFIFYKMKNFFFSRLEKQTQTEDLIVEINLNQINTPKDGYESVFKGSKEIIKSGKMSISSIETIYPYLPGEKKEGGQCLNYINDKKNSNFIQKIEQNDNTNTVCKKVAINNDSNTYLKNEYENSKKCDANYMSENKSKEIEMKQTQEALPEKVDEPNGVEQKNYQTQTCKGEEVKKVENLCSIQNDINEKDINSSLVESMEEVINENNKSIPFMDDRKKVIINDTKHKDNNMYDNFSYLNDILEKKYKEYINLDGSEYVYIYDICTKSENCESCERCESYEHCQSSKILSLDNKNVYLNFFNNFSNKIINIKKMFSTDEMAELPDPHFGSSESKECNLETVLNNKHDKYNKANLINDKINECDTQTTSGSTQSEVSSNTDCDNVKKSKFIEKLNYIFYTVIKNNNCDKNDNDNCEGDVKMISNSVLDKLSDQKNIKKYELTRIDMDKLVSNMKLYINKRVFETDIYDIEIKKRGYIHIYIDNGCWKQFYCTLFYLNNNSIHKDNLILKHYCKIYEGEYLYSNYNYSDWYTNCFLVFFNDNNFEIEKKNNIDLSILIRKNMYEFIFEISNNNKVDIINNINCELSERINKCIIIYDIYSMPYYLIPFDYVSPNSVYEQNFDKPILNQECKGLVNLKLDSLIYPENILNSWIYCINMLAHKYIKNDPININNNKPIKKVNYVNKKFNQWIEVFKQERNIKRCGKIY</sequence>
<organism evidence="2 3">
    <name type="scientific">Plasmodium vinckei lentum</name>
    <dbReference type="NCBI Taxonomy" id="138297"/>
    <lineage>
        <taxon>Eukaryota</taxon>
        <taxon>Sar</taxon>
        <taxon>Alveolata</taxon>
        <taxon>Apicomplexa</taxon>
        <taxon>Aconoidasida</taxon>
        <taxon>Haemosporida</taxon>
        <taxon>Plasmodiidae</taxon>
        <taxon>Plasmodium</taxon>
        <taxon>Plasmodium (Vinckeia)</taxon>
    </lineage>
</organism>
<evidence type="ECO:0000256" key="1">
    <source>
        <dbReference type="SAM" id="Phobius"/>
    </source>
</evidence>
<proteinExistence type="predicted"/>
<gene>
    <name evidence="2" type="ORF">PVLDE_0101490</name>
</gene>